<evidence type="ECO:0000256" key="1">
    <source>
        <dbReference type="SAM" id="SignalP"/>
    </source>
</evidence>
<keyword evidence="3" id="KW-1185">Reference proteome</keyword>
<accession>A0ABP7Q924</accession>
<comment type="caution">
    <text evidence="2">The sequence shown here is derived from an EMBL/GenBank/DDBJ whole genome shotgun (WGS) entry which is preliminary data.</text>
</comment>
<name>A0ABP7Q924_9GAMM</name>
<dbReference type="PROSITE" id="PS51257">
    <property type="entry name" value="PROKAR_LIPOPROTEIN"/>
    <property type="match status" value="1"/>
</dbReference>
<gene>
    <name evidence="2" type="ORF">GCM10022278_38490</name>
</gene>
<reference evidence="3" key="1">
    <citation type="journal article" date="2019" name="Int. J. Syst. Evol. Microbiol.">
        <title>The Global Catalogue of Microorganisms (GCM) 10K type strain sequencing project: providing services to taxonomists for standard genome sequencing and annotation.</title>
        <authorList>
            <consortium name="The Broad Institute Genomics Platform"/>
            <consortium name="The Broad Institute Genome Sequencing Center for Infectious Disease"/>
            <person name="Wu L."/>
            <person name="Ma J."/>
        </authorList>
    </citation>
    <scope>NUCLEOTIDE SEQUENCE [LARGE SCALE GENOMIC DNA]</scope>
    <source>
        <strain evidence="3">JCM 17555</strain>
    </source>
</reference>
<feature type="signal peptide" evidence="1">
    <location>
        <begin position="1"/>
        <end position="22"/>
    </location>
</feature>
<keyword evidence="1" id="KW-0732">Signal</keyword>
<dbReference type="Proteomes" id="UP001501337">
    <property type="component" value="Unassembled WGS sequence"/>
</dbReference>
<proteinExistence type="predicted"/>
<evidence type="ECO:0000313" key="3">
    <source>
        <dbReference type="Proteomes" id="UP001501337"/>
    </source>
</evidence>
<dbReference type="RefSeq" id="WP_344809471.1">
    <property type="nucleotide sequence ID" value="NZ_BAABBO010000022.1"/>
</dbReference>
<evidence type="ECO:0000313" key="2">
    <source>
        <dbReference type="EMBL" id="GAA3978107.1"/>
    </source>
</evidence>
<organism evidence="2 3">
    <name type="scientific">Allohahella marinimesophila</name>
    <dbReference type="NCBI Taxonomy" id="1054972"/>
    <lineage>
        <taxon>Bacteria</taxon>
        <taxon>Pseudomonadati</taxon>
        <taxon>Pseudomonadota</taxon>
        <taxon>Gammaproteobacteria</taxon>
        <taxon>Oceanospirillales</taxon>
        <taxon>Hahellaceae</taxon>
        <taxon>Allohahella</taxon>
    </lineage>
</organism>
<evidence type="ECO:0008006" key="4">
    <source>
        <dbReference type="Google" id="ProtNLM"/>
    </source>
</evidence>
<dbReference type="EMBL" id="BAABBO010000022">
    <property type="protein sequence ID" value="GAA3978107.1"/>
    <property type="molecule type" value="Genomic_DNA"/>
</dbReference>
<feature type="chain" id="PRO_5046492823" description="Polysaccharide lyase-like protein" evidence="1">
    <location>
        <begin position="23"/>
        <end position="310"/>
    </location>
</feature>
<sequence length="310" mass="34181">MQKFSSLLLMPLALFVSGCATAETTPETHILDPDWTFQDDFEAAPDKSFWQPARQVFFNSSCAGGTRSGSGTLRYDYLPNYGTANDPGVSEVGDSWAETKFILPIKATQIQISYDLYIPPDYVAAKRNHKGLMLWSGKYGVINSNITVHHSLWGTTASAKGGATPGFNIGMDGKNFGHAMRSDKALLWENHSGKWQRMHHYVELAERPGDFGRADIWRNGELIHSTHSAEIRPAYTGAPAPSESIRYASRGNYIDKGYLLGWANDLNNTELMSFCIENFTIKANKIVGATTTSVPSAIVQPRPPASVRID</sequence>
<protein>
    <recommendedName>
        <fullName evidence="4">Polysaccharide lyase-like protein</fullName>
    </recommendedName>
</protein>